<dbReference type="GO" id="GO:0009636">
    <property type="term" value="P:response to toxic substance"/>
    <property type="evidence" value="ECO:0007669"/>
    <property type="project" value="InterPro"/>
</dbReference>
<keyword evidence="9" id="KW-1185">Reference proteome</keyword>
<dbReference type="EMBL" id="UHIC01000001">
    <property type="protein sequence ID" value="SUO97151.1"/>
    <property type="molecule type" value="Genomic_DNA"/>
</dbReference>
<organism evidence="8 9">
    <name type="scientific">Suttonella ornithocola</name>
    <dbReference type="NCBI Taxonomy" id="279832"/>
    <lineage>
        <taxon>Bacteria</taxon>
        <taxon>Pseudomonadati</taxon>
        <taxon>Pseudomonadota</taxon>
        <taxon>Gammaproteobacteria</taxon>
        <taxon>Cardiobacteriales</taxon>
        <taxon>Cardiobacteriaceae</taxon>
        <taxon>Suttonella</taxon>
    </lineage>
</organism>
<evidence type="ECO:0000256" key="5">
    <source>
        <dbReference type="ARBA" id="ARBA00023139"/>
    </source>
</evidence>
<accession>A0A380MZN8</accession>
<evidence type="ECO:0000256" key="6">
    <source>
        <dbReference type="ARBA" id="ARBA00023288"/>
    </source>
</evidence>
<keyword evidence="6 8" id="KW-0449">Lipoprotein</keyword>
<dbReference type="InterPro" id="IPR012556">
    <property type="entry name" value="Entericidin"/>
</dbReference>
<feature type="chain" id="PRO_5016839006" evidence="7">
    <location>
        <begin position="18"/>
        <end position="47"/>
    </location>
</feature>
<feature type="signal peptide" evidence="7">
    <location>
        <begin position="1"/>
        <end position="17"/>
    </location>
</feature>
<evidence type="ECO:0000256" key="1">
    <source>
        <dbReference type="ARBA" id="ARBA00010296"/>
    </source>
</evidence>
<protein>
    <submittedName>
        <fullName evidence="8">Entericidin B membrane lipoprotein</fullName>
    </submittedName>
</protein>
<dbReference type="RefSeq" id="WP_072576755.1">
    <property type="nucleotide sequence ID" value="NZ_LWHB01000095.1"/>
</dbReference>
<keyword evidence="5" id="KW-0564">Palmitate</keyword>
<name>A0A380MZN8_9GAMM</name>
<sequence length="47" mass="4721">MKKIAILAAVLSVFTLAGCNATKGLGQDISKAGDKLEEAADNTGATN</sequence>
<dbReference type="OrthoDB" id="9181810at2"/>
<evidence type="ECO:0000256" key="3">
    <source>
        <dbReference type="ARBA" id="ARBA00022729"/>
    </source>
</evidence>
<keyword evidence="4" id="KW-0472">Membrane</keyword>
<dbReference type="Proteomes" id="UP000254601">
    <property type="component" value="Unassembled WGS sequence"/>
</dbReference>
<dbReference type="PROSITE" id="PS51257">
    <property type="entry name" value="PROKAR_LIPOPROTEIN"/>
    <property type="match status" value="1"/>
</dbReference>
<reference evidence="8 9" key="1">
    <citation type="submission" date="2018-06" db="EMBL/GenBank/DDBJ databases">
        <authorList>
            <consortium name="Pathogen Informatics"/>
            <person name="Doyle S."/>
        </authorList>
    </citation>
    <scope>NUCLEOTIDE SEQUENCE [LARGE SCALE GENOMIC DNA]</scope>
    <source>
        <strain evidence="8 9">NCTC13337</strain>
    </source>
</reference>
<evidence type="ECO:0000256" key="2">
    <source>
        <dbReference type="ARBA" id="ARBA00022475"/>
    </source>
</evidence>
<proteinExistence type="inferred from homology"/>
<keyword evidence="3 7" id="KW-0732">Signal</keyword>
<gene>
    <name evidence="8" type="ORF">NCTC13337_02206</name>
</gene>
<comment type="similarity">
    <text evidence="1">Belongs to the EcnA/EcnB lipoprotein family.</text>
</comment>
<dbReference type="GO" id="GO:0016020">
    <property type="term" value="C:membrane"/>
    <property type="evidence" value="ECO:0007669"/>
    <property type="project" value="InterPro"/>
</dbReference>
<evidence type="ECO:0000256" key="4">
    <source>
        <dbReference type="ARBA" id="ARBA00023136"/>
    </source>
</evidence>
<dbReference type="AlphaFoldDB" id="A0A380MZN8"/>
<dbReference type="Pfam" id="PF08085">
    <property type="entry name" value="Entericidin"/>
    <property type="match status" value="1"/>
</dbReference>
<evidence type="ECO:0000313" key="8">
    <source>
        <dbReference type="EMBL" id="SUO97151.1"/>
    </source>
</evidence>
<keyword evidence="2" id="KW-1003">Cell membrane</keyword>
<evidence type="ECO:0000313" key="9">
    <source>
        <dbReference type="Proteomes" id="UP000254601"/>
    </source>
</evidence>
<evidence type="ECO:0000256" key="7">
    <source>
        <dbReference type="SAM" id="SignalP"/>
    </source>
</evidence>